<evidence type="ECO:0000256" key="6">
    <source>
        <dbReference type="SAM" id="Phobius"/>
    </source>
</evidence>
<dbReference type="EMBL" id="VMNH01000009">
    <property type="protein sequence ID" value="TVO75222.1"/>
    <property type="molecule type" value="Genomic_DNA"/>
</dbReference>
<keyword evidence="3 5" id="KW-0597">Phosphoprotein</keyword>
<proteinExistence type="predicted"/>
<dbReference type="Pfam" id="PF00512">
    <property type="entry name" value="HisKA"/>
    <property type="match status" value="1"/>
</dbReference>
<gene>
    <name evidence="9" type="ORF">FHP88_09445</name>
</gene>
<feature type="domain" description="Histidine kinase" evidence="7">
    <location>
        <begin position="194"/>
        <end position="417"/>
    </location>
</feature>
<dbReference type="FunFam" id="3.30.565.10:FF:000010">
    <property type="entry name" value="Sensor histidine kinase RcsC"/>
    <property type="match status" value="1"/>
</dbReference>
<name>A0A558E0N9_9GAMM</name>
<dbReference type="SMART" id="SM00388">
    <property type="entry name" value="HisKA"/>
    <property type="match status" value="1"/>
</dbReference>
<dbReference type="AlphaFoldDB" id="A0A558E0N9"/>
<evidence type="ECO:0000256" key="4">
    <source>
        <dbReference type="ARBA" id="ARBA00023012"/>
    </source>
</evidence>
<evidence type="ECO:0000259" key="7">
    <source>
        <dbReference type="PROSITE" id="PS50109"/>
    </source>
</evidence>
<dbReference type="InterPro" id="IPR005467">
    <property type="entry name" value="His_kinase_dom"/>
</dbReference>
<keyword evidence="6" id="KW-0472">Membrane</keyword>
<comment type="caution">
    <text evidence="9">The sequence shown here is derived from an EMBL/GenBank/DDBJ whole genome shotgun (WGS) entry which is preliminary data.</text>
</comment>
<dbReference type="SUPFAM" id="SSF47384">
    <property type="entry name" value="Homodimeric domain of signal transducing histidine kinase"/>
    <property type="match status" value="1"/>
</dbReference>
<keyword evidence="10" id="KW-1185">Reference proteome</keyword>
<dbReference type="InterPro" id="IPR011006">
    <property type="entry name" value="CheY-like_superfamily"/>
</dbReference>
<dbReference type="Gene3D" id="1.10.287.130">
    <property type="match status" value="1"/>
</dbReference>
<dbReference type="InterPro" id="IPR003661">
    <property type="entry name" value="HisK_dim/P_dom"/>
</dbReference>
<dbReference type="CDD" id="cd00082">
    <property type="entry name" value="HisKA"/>
    <property type="match status" value="1"/>
</dbReference>
<dbReference type="GO" id="GO:0000155">
    <property type="term" value="F:phosphorelay sensor kinase activity"/>
    <property type="evidence" value="ECO:0007669"/>
    <property type="project" value="InterPro"/>
</dbReference>
<dbReference type="SUPFAM" id="SSF52172">
    <property type="entry name" value="CheY-like"/>
    <property type="match status" value="1"/>
</dbReference>
<evidence type="ECO:0000256" key="2">
    <source>
        <dbReference type="ARBA" id="ARBA00012438"/>
    </source>
</evidence>
<dbReference type="Gene3D" id="3.40.50.2300">
    <property type="match status" value="1"/>
</dbReference>
<keyword evidence="6" id="KW-1133">Transmembrane helix</keyword>
<feature type="transmembrane region" description="Helical" evidence="6">
    <location>
        <begin position="26"/>
        <end position="46"/>
    </location>
</feature>
<dbReference type="SMART" id="SM00448">
    <property type="entry name" value="REC"/>
    <property type="match status" value="1"/>
</dbReference>
<dbReference type="Pfam" id="PF02518">
    <property type="entry name" value="HATPase_c"/>
    <property type="match status" value="1"/>
</dbReference>
<evidence type="ECO:0000256" key="1">
    <source>
        <dbReference type="ARBA" id="ARBA00000085"/>
    </source>
</evidence>
<dbReference type="SMART" id="SM00387">
    <property type="entry name" value="HATPase_c"/>
    <property type="match status" value="1"/>
</dbReference>
<dbReference type="Pfam" id="PF00072">
    <property type="entry name" value="Response_reg"/>
    <property type="match status" value="1"/>
</dbReference>
<evidence type="ECO:0000256" key="3">
    <source>
        <dbReference type="ARBA" id="ARBA00022553"/>
    </source>
</evidence>
<evidence type="ECO:0000259" key="8">
    <source>
        <dbReference type="PROSITE" id="PS50110"/>
    </source>
</evidence>
<comment type="catalytic activity">
    <reaction evidence="1">
        <text>ATP + protein L-histidine = ADP + protein N-phospho-L-histidine.</text>
        <dbReference type="EC" id="2.7.13.3"/>
    </reaction>
</comment>
<protein>
    <recommendedName>
        <fullName evidence="2">histidine kinase</fullName>
        <ecNumber evidence="2">2.7.13.3</ecNumber>
    </recommendedName>
</protein>
<dbReference type="CDD" id="cd17546">
    <property type="entry name" value="REC_hyHK_CKI1_RcsC-like"/>
    <property type="match status" value="1"/>
</dbReference>
<reference evidence="9 10" key="1">
    <citation type="submission" date="2019-07" db="EMBL/GenBank/DDBJ databases">
        <title>The pathways for chlorine oxyanion respiration interact through the shared metabolite chlorate.</title>
        <authorList>
            <person name="Barnum T.P."/>
            <person name="Cheng Y."/>
            <person name="Hill K.A."/>
            <person name="Lucas L.N."/>
            <person name="Carlson H.K."/>
            <person name="Coates J.D."/>
        </authorList>
    </citation>
    <scope>NUCLEOTIDE SEQUENCE [LARGE SCALE GENOMIC DNA]</scope>
    <source>
        <strain evidence="9 10">BK-1</strain>
    </source>
</reference>
<dbReference type="Gene3D" id="3.30.565.10">
    <property type="entry name" value="Histidine kinase-like ATPase, C-terminal domain"/>
    <property type="match status" value="1"/>
</dbReference>
<keyword evidence="6" id="KW-0812">Transmembrane</keyword>
<dbReference type="InterPro" id="IPR003594">
    <property type="entry name" value="HATPase_dom"/>
</dbReference>
<accession>A0A558E0N9</accession>
<feature type="transmembrane region" description="Helical" evidence="6">
    <location>
        <begin position="153"/>
        <end position="171"/>
    </location>
</feature>
<feature type="modified residue" description="4-aspartylphosphate" evidence="5">
    <location>
        <position position="620"/>
    </location>
</feature>
<dbReference type="InterPro" id="IPR001789">
    <property type="entry name" value="Sig_transdc_resp-reg_receiver"/>
</dbReference>
<organism evidence="9 10">
    <name type="scientific">Sedimenticola selenatireducens</name>
    <dbReference type="NCBI Taxonomy" id="191960"/>
    <lineage>
        <taxon>Bacteria</taxon>
        <taxon>Pseudomonadati</taxon>
        <taxon>Pseudomonadota</taxon>
        <taxon>Gammaproteobacteria</taxon>
        <taxon>Chromatiales</taxon>
        <taxon>Sedimenticolaceae</taxon>
        <taxon>Sedimenticola</taxon>
    </lineage>
</organism>
<dbReference type="PANTHER" id="PTHR45339">
    <property type="entry name" value="HYBRID SIGNAL TRANSDUCTION HISTIDINE KINASE J"/>
    <property type="match status" value="1"/>
</dbReference>
<feature type="transmembrane region" description="Helical" evidence="6">
    <location>
        <begin position="52"/>
        <end position="69"/>
    </location>
</feature>
<dbReference type="Proteomes" id="UP000316649">
    <property type="component" value="Unassembled WGS sequence"/>
</dbReference>
<dbReference type="OrthoDB" id="5563233at2"/>
<dbReference type="PROSITE" id="PS50110">
    <property type="entry name" value="RESPONSE_REGULATORY"/>
    <property type="match status" value="1"/>
</dbReference>
<evidence type="ECO:0000313" key="10">
    <source>
        <dbReference type="Proteomes" id="UP000316649"/>
    </source>
</evidence>
<sequence>MRHRMLTRLDPALLRNPEFQSAMVRLAIWLFAVLYIGLGAASDYYLVDIDDYSLLFGGFLFLFLSLLASVIHRPVWEARRYFSLLMDVSATSFCIYLTKDIVSPFYLLYIWIFISYGTRYGKEHLKSASILSILAYTLVLTALGQWERYTFEVIFFLLLLIMLPLYQYVLLRKLHQARQEAEQSDQAKSIFLSCMTHELRTPLSGIMGMAQLLKNTPLNIEQKEYLESIVSSGSVLDSLISEVLDLSKMDAGGLELKPHLFDIRTLCRDVSQSLSHEALDKGLELICDVDERLPALVFYDELRLRQILSNLLSNALKFTASGEVVLLAKLISAEDEGLTSELCIEVRDTGIGIEPSHQEKLFERFWQADTSTTSHHGGIGLGTTISRRLTHLMGGEIGVISKPGDGSTFWVRLPLTGQGQYPNKTNLSRYDGFSVLIYETNSTSLQLLKKCCATYGIHCNGVSRLSELSEVVNQVEMQGGVDYAIVADSPSGQDIARIGRLIRKHLRSDLPVIHLGYLERKSPDKHPNNHFLKKPFICSDLFQQISTVLKEPLSTVAVLDGKRNFEQVKISVLMAEDNAINAKVLSTLLSGIGCSVAWARDGEEALAMALKGRYDIAFIDLRMPKLDGLAFTREWRAGEKANVRLPIIALTANTSASVRLQCAEAGMDDFLAKPVDEQLLQKAIERYSAVGTG</sequence>
<dbReference type="PANTHER" id="PTHR45339:SF1">
    <property type="entry name" value="HYBRID SIGNAL TRANSDUCTION HISTIDINE KINASE J"/>
    <property type="match status" value="1"/>
</dbReference>
<feature type="domain" description="Response regulatory" evidence="8">
    <location>
        <begin position="571"/>
        <end position="688"/>
    </location>
</feature>
<dbReference type="CDD" id="cd16922">
    <property type="entry name" value="HATPase_EvgS-ArcB-TorS-like"/>
    <property type="match status" value="1"/>
</dbReference>
<evidence type="ECO:0000256" key="5">
    <source>
        <dbReference type="PROSITE-ProRule" id="PRU00169"/>
    </source>
</evidence>
<feature type="transmembrane region" description="Helical" evidence="6">
    <location>
        <begin position="128"/>
        <end position="147"/>
    </location>
</feature>
<dbReference type="InterPro" id="IPR004358">
    <property type="entry name" value="Sig_transdc_His_kin-like_C"/>
</dbReference>
<dbReference type="InterPro" id="IPR036097">
    <property type="entry name" value="HisK_dim/P_sf"/>
</dbReference>
<keyword evidence="4" id="KW-0902">Two-component regulatory system</keyword>
<dbReference type="PROSITE" id="PS50109">
    <property type="entry name" value="HIS_KIN"/>
    <property type="match status" value="1"/>
</dbReference>
<evidence type="ECO:0000313" key="9">
    <source>
        <dbReference type="EMBL" id="TVO75222.1"/>
    </source>
</evidence>
<dbReference type="SUPFAM" id="SSF55874">
    <property type="entry name" value="ATPase domain of HSP90 chaperone/DNA topoisomerase II/histidine kinase"/>
    <property type="match status" value="1"/>
</dbReference>
<dbReference type="InterPro" id="IPR036890">
    <property type="entry name" value="HATPase_C_sf"/>
</dbReference>
<dbReference type="EC" id="2.7.13.3" evidence="2"/>
<dbReference type="PRINTS" id="PR00344">
    <property type="entry name" value="BCTRLSENSOR"/>
</dbReference>